<keyword evidence="3" id="KW-1185">Reference proteome</keyword>
<accession>A0ABV7UEV8</accession>
<evidence type="ECO:0000313" key="2">
    <source>
        <dbReference type="EMBL" id="MFC3637023.1"/>
    </source>
</evidence>
<comment type="caution">
    <text evidence="2">The sequence shown here is derived from an EMBL/GenBank/DDBJ whole genome shotgun (WGS) entry which is preliminary data.</text>
</comment>
<evidence type="ECO:0000259" key="1">
    <source>
        <dbReference type="Pfam" id="PF06890"/>
    </source>
</evidence>
<evidence type="ECO:0000313" key="3">
    <source>
        <dbReference type="Proteomes" id="UP001595704"/>
    </source>
</evidence>
<dbReference type="RefSeq" id="WP_191318048.1">
    <property type="nucleotide sequence ID" value="NZ_BNCG01000002.1"/>
</dbReference>
<feature type="domain" description="Bacteriophage Mu Gp45 N-terminal" evidence="1">
    <location>
        <begin position="3"/>
        <end position="69"/>
    </location>
</feature>
<dbReference type="InterPro" id="IPR053861">
    <property type="entry name" value="Phage_Mu_Gp45_N"/>
</dbReference>
<name>A0ABV7UEV8_9HYPH</name>
<organism evidence="2 3">
    <name type="scientific">Camelimonas fluminis</name>
    <dbReference type="NCBI Taxonomy" id="1576911"/>
    <lineage>
        <taxon>Bacteria</taxon>
        <taxon>Pseudomonadati</taxon>
        <taxon>Pseudomonadota</taxon>
        <taxon>Alphaproteobacteria</taxon>
        <taxon>Hyphomicrobiales</taxon>
        <taxon>Chelatococcaceae</taxon>
        <taxon>Camelimonas</taxon>
    </lineage>
</organism>
<reference evidence="3" key="1">
    <citation type="journal article" date="2019" name="Int. J. Syst. Evol. Microbiol.">
        <title>The Global Catalogue of Microorganisms (GCM) 10K type strain sequencing project: providing services to taxonomists for standard genome sequencing and annotation.</title>
        <authorList>
            <consortium name="The Broad Institute Genomics Platform"/>
            <consortium name="The Broad Institute Genome Sequencing Center for Infectious Disease"/>
            <person name="Wu L."/>
            <person name="Ma J."/>
        </authorList>
    </citation>
    <scope>NUCLEOTIDE SEQUENCE [LARGE SCALE GENOMIC DNA]</scope>
    <source>
        <strain evidence="3">KCTC 42282</strain>
    </source>
</reference>
<dbReference type="Proteomes" id="UP001595704">
    <property type="component" value="Unassembled WGS sequence"/>
</dbReference>
<proteinExistence type="predicted"/>
<dbReference type="EMBL" id="JBHRYC010000026">
    <property type="protein sequence ID" value="MFC3637023.1"/>
    <property type="molecule type" value="Genomic_DNA"/>
</dbReference>
<dbReference type="Pfam" id="PF06890">
    <property type="entry name" value="Phage_Mu_Gp45"/>
    <property type="match status" value="1"/>
</dbReference>
<protein>
    <submittedName>
        <fullName evidence="2">Phage baseplate assembly protein</fullName>
    </submittedName>
</protein>
<gene>
    <name evidence="2" type="ORF">ACFONL_06450</name>
</gene>
<sequence length="144" mass="14932">MIRIEITSVRDDGDLQLISGRTQAGEEIEDAVRIQGHGLTTHPPVGAIGIVVFLYGRRDMPSCIGIEDPSLRVKNQQAGGATLYDHKGNALRLSGDGGSALVSEAGNTVVGAKAGQTRVGGDGSGSYVRVLTESGPSSTVFARL</sequence>